<dbReference type="EMBL" id="JBBHLL010000043">
    <property type="protein sequence ID" value="KAK7824910.1"/>
    <property type="molecule type" value="Genomic_DNA"/>
</dbReference>
<gene>
    <name evidence="2" type="ORF">U0070_014116</name>
</gene>
<feature type="region of interest" description="Disordered" evidence="1">
    <location>
        <begin position="46"/>
        <end position="96"/>
    </location>
</feature>
<sequence>MGNGTLTKTYRNVEIHVDEGVKSFAAAPCSSEVHDGMLTLNEKDKAKLSGPHSSQLTEEVIRQSSSCTAPPPPPPQQRSAPGVGTQGRGEVLCGAR</sequence>
<evidence type="ECO:0000256" key="1">
    <source>
        <dbReference type="SAM" id="MobiDB-lite"/>
    </source>
</evidence>
<accession>A0AAW0JDK4</accession>
<organism evidence="2 3">
    <name type="scientific">Myodes glareolus</name>
    <name type="common">Bank vole</name>
    <name type="synonym">Clethrionomys glareolus</name>
    <dbReference type="NCBI Taxonomy" id="447135"/>
    <lineage>
        <taxon>Eukaryota</taxon>
        <taxon>Metazoa</taxon>
        <taxon>Chordata</taxon>
        <taxon>Craniata</taxon>
        <taxon>Vertebrata</taxon>
        <taxon>Euteleostomi</taxon>
        <taxon>Mammalia</taxon>
        <taxon>Eutheria</taxon>
        <taxon>Euarchontoglires</taxon>
        <taxon>Glires</taxon>
        <taxon>Rodentia</taxon>
        <taxon>Myomorpha</taxon>
        <taxon>Muroidea</taxon>
        <taxon>Cricetidae</taxon>
        <taxon>Arvicolinae</taxon>
        <taxon>Myodes</taxon>
    </lineage>
</organism>
<dbReference type="AlphaFoldDB" id="A0AAW0JDK4"/>
<feature type="compositionally biased region" description="Polar residues" evidence="1">
    <location>
        <begin position="51"/>
        <end position="68"/>
    </location>
</feature>
<evidence type="ECO:0000313" key="3">
    <source>
        <dbReference type="Proteomes" id="UP001488838"/>
    </source>
</evidence>
<evidence type="ECO:0000313" key="2">
    <source>
        <dbReference type="EMBL" id="KAK7824910.1"/>
    </source>
</evidence>
<keyword evidence="3" id="KW-1185">Reference proteome</keyword>
<reference evidence="2 3" key="1">
    <citation type="journal article" date="2023" name="bioRxiv">
        <title>Conserved and derived expression patterns and positive selection on dental genes reveal complex evolutionary context of ever-growing rodent molars.</title>
        <authorList>
            <person name="Calamari Z.T."/>
            <person name="Song A."/>
            <person name="Cohen E."/>
            <person name="Akter M."/>
            <person name="Roy R.D."/>
            <person name="Hallikas O."/>
            <person name="Christensen M.M."/>
            <person name="Li P."/>
            <person name="Marangoni P."/>
            <person name="Jernvall J."/>
            <person name="Klein O.D."/>
        </authorList>
    </citation>
    <scope>NUCLEOTIDE SEQUENCE [LARGE SCALE GENOMIC DNA]</scope>
    <source>
        <strain evidence="2">V071</strain>
    </source>
</reference>
<dbReference type="Proteomes" id="UP001488838">
    <property type="component" value="Unassembled WGS sequence"/>
</dbReference>
<proteinExistence type="predicted"/>
<name>A0AAW0JDK4_MYOGA</name>
<protein>
    <submittedName>
        <fullName evidence="2">Uncharacterized protein</fullName>
    </submittedName>
</protein>
<comment type="caution">
    <text evidence="2">The sequence shown here is derived from an EMBL/GenBank/DDBJ whole genome shotgun (WGS) entry which is preliminary data.</text>
</comment>